<evidence type="ECO:0000313" key="10">
    <source>
        <dbReference type="Proteomes" id="UP000217696"/>
    </source>
</evidence>
<feature type="transmembrane region" description="Helical" evidence="8">
    <location>
        <begin position="239"/>
        <end position="263"/>
    </location>
</feature>
<comment type="subcellular location">
    <subcellularLocation>
        <location evidence="1 8">Cell membrane</location>
        <topology evidence="1 8">Multi-pass membrane protein</topology>
    </subcellularLocation>
</comment>
<feature type="transmembrane region" description="Helical" evidence="8">
    <location>
        <begin position="190"/>
        <end position="213"/>
    </location>
</feature>
<proteinExistence type="inferred from homology"/>
<dbReference type="InterPro" id="IPR047817">
    <property type="entry name" value="ABC2_TM_bact-type"/>
</dbReference>
<evidence type="ECO:0000256" key="2">
    <source>
        <dbReference type="ARBA" id="ARBA00007783"/>
    </source>
</evidence>
<dbReference type="InterPro" id="IPR000412">
    <property type="entry name" value="ABC_2_transport"/>
</dbReference>
<keyword evidence="4 8" id="KW-1003">Cell membrane</keyword>
<name>A0A0U5BFB7_9BACL</name>
<dbReference type="Pfam" id="PF12698">
    <property type="entry name" value="ABC2_membrane_3"/>
    <property type="match status" value="1"/>
</dbReference>
<keyword evidence="3 8" id="KW-0813">Transport</keyword>
<feature type="transmembrane region" description="Helical" evidence="8">
    <location>
        <begin position="30"/>
        <end position="50"/>
    </location>
</feature>
<dbReference type="RefSeq" id="WP_172890920.1">
    <property type="nucleotide sequence ID" value="NZ_AP017312.1"/>
</dbReference>
<reference evidence="9 10" key="1">
    <citation type="submission" date="2015-12" db="EMBL/GenBank/DDBJ databases">
        <title>Genome sequence of Aneurinibacillus soli.</title>
        <authorList>
            <person name="Lee J.S."/>
            <person name="Lee K.C."/>
            <person name="Kim K.K."/>
            <person name="Lee B.W."/>
        </authorList>
    </citation>
    <scope>NUCLEOTIDE SEQUENCE [LARGE SCALE GENOMIC DNA]</scope>
    <source>
        <strain evidence="9 10">CB4</strain>
    </source>
</reference>
<evidence type="ECO:0000256" key="5">
    <source>
        <dbReference type="ARBA" id="ARBA00022692"/>
    </source>
</evidence>
<dbReference type="AlphaFoldDB" id="A0A0U5BFB7"/>
<evidence type="ECO:0000313" key="9">
    <source>
        <dbReference type="EMBL" id="BAU29389.1"/>
    </source>
</evidence>
<evidence type="ECO:0000256" key="8">
    <source>
        <dbReference type="RuleBase" id="RU361157"/>
    </source>
</evidence>
<feature type="transmembrane region" description="Helical" evidence="8">
    <location>
        <begin position="303"/>
        <end position="321"/>
    </location>
</feature>
<dbReference type="PANTHER" id="PTHR30294:SF29">
    <property type="entry name" value="MULTIDRUG ABC TRANSPORTER PERMEASE YBHS-RELATED"/>
    <property type="match status" value="1"/>
</dbReference>
<keyword evidence="6 8" id="KW-1133">Transmembrane helix</keyword>
<evidence type="ECO:0000256" key="3">
    <source>
        <dbReference type="ARBA" id="ARBA00022448"/>
    </source>
</evidence>
<gene>
    <name evidence="9" type="primary">ybhS</name>
    <name evidence="9" type="ORF">CB4_03589</name>
</gene>
<dbReference type="Gene3D" id="3.40.1710.10">
    <property type="entry name" value="abc type-2 transporter like domain"/>
    <property type="match status" value="1"/>
</dbReference>
<dbReference type="PROSITE" id="PS51012">
    <property type="entry name" value="ABC_TM2"/>
    <property type="match status" value="1"/>
</dbReference>
<keyword evidence="10" id="KW-1185">Reference proteome</keyword>
<dbReference type="GO" id="GO:0043190">
    <property type="term" value="C:ATP-binding cassette (ABC) transporter complex"/>
    <property type="evidence" value="ECO:0007669"/>
    <property type="project" value="InterPro"/>
</dbReference>
<dbReference type="GO" id="GO:0140359">
    <property type="term" value="F:ABC-type transporter activity"/>
    <property type="evidence" value="ECO:0007669"/>
    <property type="project" value="InterPro"/>
</dbReference>
<accession>A0A0U5BFB7</accession>
<dbReference type="InterPro" id="IPR013525">
    <property type="entry name" value="ABC2_TM"/>
</dbReference>
<evidence type="ECO:0000256" key="6">
    <source>
        <dbReference type="ARBA" id="ARBA00022989"/>
    </source>
</evidence>
<evidence type="ECO:0000256" key="7">
    <source>
        <dbReference type="ARBA" id="ARBA00023136"/>
    </source>
</evidence>
<protein>
    <recommendedName>
        <fullName evidence="8">Transport permease protein</fullName>
    </recommendedName>
</protein>
<dbReference type="Proteomes" id="UP000217696">
    <property type="component" value="Chromosome"/>
</dbReference>
<comment type="similarity">
    <text evidence="2 8">Belongs to the ABC-2 integral membrane protein family.</text>
</comment>
<keyword evidence="5 8" id="KW-0812">Transmembrane</keyword>
<feature type="transmembrane region" description="Helical" evidence="8">
    <location>
        <begin position="269"/>
        <end position="291"/>
    </location>
</feature>
<keyword evidence="7 8" id="KW-0472">Membrane</keyword>
<dbReference type="EMBL" id="AP017312">
    <property type="protein sequence ID" value="BAU29389.1"/>
    <property type="molecule type" value="Genomic_DNA"/>
</dbReference>
<feature type="transmembrane region" description="Helical" evidence="8">
    <location>
        <begin position="361"/>
        <end position="379"/>
    </location>
</feature>
<dbReference type="KEGG" id="asoc:CB4_03589"/>
<organism evidence="9 10">
    <name type="scientific">Aneurinibacillus soli</name>
    <dbReference type="NCBI Taxonomy" id="1500254"/>
    <lineage>
        <taxon>Bacteria</taxon>
        <taxon>Bacillati</taxon>
        <taxon>Bacillota</taxon>
        <taxon>Bacilli</taxon>
        <taxon>Bacillales</taxon>
        <taxon>Paenibacillaceae</taxon>
        <taxon>Aneurinibacillus group</taxon>
        <taxon>Aneurinibacillus</taxon>
    </lineage>
</organism>
<dbReference type="PRINTS" id="PR00164">
    <property type="entry name" value="ABC2TRNSPORT"/>
</dbReference>
<dbReference type="PANTHER" id="PTHR30294">
    <property type="entry name" value="MEMBRANE COMPONENT OF ABC TRANSPORTER YHHJ-RELATED"/>
    <property type="match status" value="1"/>
</dbReference>
<evidence type="ECO:0000256" key="1">
    <source>
        <dbReference type="ARBA" id="ARBA00004651"/>
    </source>
</evidence>
<dbReference type="InterPro" id="IPR051449">
    <property type="entry name" value="ABC-2_transporter_component"/>
</dbReference>
<evidence type="ECO:0000256" key="4">
    <source>
        <dbReference type="ARBA" id="ARBA00022475"/>
    </source>
</evidence>
<sequence length="384" mass="42990">MSRSHSERFSLLRFKAIVRKEILQIRRDRASMVIAIMMPLMMLLIFGYAVNTDVDHLPTAVWDQAKSKDSRVLLQNFTNTLYFDTVYTVESYKEMQALMDTNKIKVGIVIPADYSYRLDMGQKTSIQVVLDGSDPGAARTALANAQMIVQNRALDLQQDTLAAQGMGKIEPLITAETRVLYNPDMKSRVFNIPALIGLIMQNVTVILTAFSLVREKERGTLEQLMVTPIRSAELIIGKLVPYVFIGLFSFSIVLITGVAWFSVPVKGSILLLILLSLLFLITSLAIGILISTVSKTQMQAMQLSFATILPAVLLSGFMFPLETMPTVLQLFSAVIPLTYFMDILRGIFLKAVTIQELWHQTAMLAGFATLFCFLAIIKFRKKID</sequence>